<accession>A0AAW0AV52</accession>
<comment type="caution">
    <text evidence="3">The sequence shown here is derived from an EMBL/GenBank/DDBJ whole genome shotgun (WGS) entry which is preliminary data.</text>
</comment>
<feature type="region of interest" description="Disordered" evidence="1">
    <location>
        <begin position="1085"/>
        <end position="1112"/>
    </location>
</feature>
<feature type="region of interest" description="Disordered" evidence="1">
    <location>
        <begin position="1"/>
        <end position="65"/>
    </location>
</feature>
<reference evidence="3 4" key="1">
    <citation type="journal article" date="2024" name="J Genomics">
        <title>Draft genome sequencing and assembly of Favolaschia claudopus CIRM-BRFM 2984 isolated from oak limbs.</title>
        <authorList>
            <person name="Navarro D."/>
            <person name="Drula E."/>
            <person name="Chaduli D."/>
            <person name="Cazenave R."/>
            <person name="Ahrendt S."/>
            <person name="Wang J."/>
            <person name="Lipzen A."/>
            <person name="Daum C."/>
            <person name="Barry K."/>
            <person name="Grigoriev I.V."/>
            <person name="Favel A."/>
            <person name="Rosso M.N."/>
            <person name="Martin F."/>
        </authorList>
    </citation>
    <scope>NUCLEOTIDE SEQUENCE [LARGE SCALE GENOMIC DNA]</scope>
    <source>
        <strain evidence="3 4">CIRM-BRFM 2984</strain>
    </source>
</reference>
<dbReference type="EMBL" id="JAWWNJ010000048">
    <property type="protein sequence ID" value="KAK7017361.1"/>
    <property type="molecule type" value="Genomic_DNA"/>
</dbReference>
<organism evidence="3 4">
    <name type="scientific">Favolaschia claudopus</name>
    <dbReference type="NCBI Taxonomy" id="2862362"/>
    <lineage>
        <taxon>Eukaryota</taxon>
        <taxon>Fungi</taxon>
        <taxon>Dikarya</taxon>
        <taxon>Basidiomycota</taxon>
        <taxon>Agaricomycotina</taxon>
        <taxon>Agaricomycetes</taxon>
        <taxon>Agaricomycetidae</taxon>
        <taxon>Agaricales</taxon>
        <taxon>Marasmiineae</taxon>
        <taxon>Mycenaceae</taxon>
        <taxon>Favolaschia</taxon>
    </lineage>
</organism>
<dbReference type="PANTHER" id="PTHR33096">
    <property type="entry name" value="CXC2 DOMAIN-CONTAINING PROTEIN"/>
    <property type="match status" value="1"/>
</dbReference>
<gene>
    <name evidence="3" type="ORF">R3P38DRAFT_3320664</name>
</gene>
<keyword evidence="4" id="KW-1185">Reference proteome</keyword>
<dbReference type="InterPro" id="IPR041457">
    <property type="entry name" value="CxC2_KDZ-assoc"/>
</dbReference>
<dbReference type="InterPro" id="IPR040521">
    <property type="entry name" value="KDZ"/>
</dbReference>
<feature type="region of interest" description="Disordered" evidence="1">
    <location>
        <begin position="922"/>
        <end position="947"/>
    </location>
</feature>
<evidence type="ECO:0000313" key="3">
    <source>
        <dbReference type="EMBL" id="KAK7017361.1"/>
    </source>
</evidence>
<dbReference type="Pfam" id="PF18758">
    <property type="entry name" value="KDZ"/>
    <property type="match status" value="1"/>
</dbReference>
<evidence type="ECO:0000313" key="4">
    <source>
        <dbReference type="Proteomes" id="UP001362999"/>
    </source>
</evidence>
<evidence type="ECO:0000259" key="2">
    <source>
        <dbReference type="Pfam" id="PF18803"/>
    </source>
</evidence>
<feature type="domain" description="CxC2-like cysteine cluster KDZ transposase-associated" evidence="2">
    <location>
        <begin position="198"/>
        <end position="313"/>
    </location>
</feature>
<dbReference type="AlphaFoldDB" id="A0AAW0AV52"/>
<proteinExistence type="predicted"/>
<sequence>MSKSRFTVSVNRVPNSDSEDDELAPRTEPMRLESTVRVGSRTLHSSTYVDIEASPKKRQRLHSPHPDYLVPDVAPEFDFDGGSEGQMPNEEAFFSFDEGHPVDSMPRESRESDRPLNMWARDDQELFLDELLRCEGRGDYIAQSRCAECRVIGVQEHRCRDCFTDALFCTACIIGLHADNPFHTVETWTGTHFVLATLQDLGLRIQLGHKRGETCPGTLARASAESTKHKKTSFCVVDINGIHEVHVDFCTCSKARLPAVQLLRARLYPATTLRPSSAATFRVLRQFHMHSFESKCSPYEFYNALARITNNTGNFQPRNRYREFVRMTREWRRLQMLKRFGRGHMIDGVHRIEAGACALLCPACPQPGKNLPSGGAWRSAPHEKQFLYAGFFAVDANFRMERKRVSSEEVDPGLNEGAAFFSEVGEYMEHVRKHWDIEQQKSTCVSHDAVNQPDRESRGTASSGIGTVDCARHNMKRPNGVGDLQKGERYINMDWMLWMSLAGYDELMLVVLSYDIVCQWSINLWPRLLKYKPELHARAGTGYRRWMFLVPKFHLPAHIEDCNIRYSFNLTPYVGQTDGEAPERGWANANPLATSTKEMGPGARRDTLDDHFNDWNHKKIIALGRVILGRIQKAVAEMMEKDEELVEMEASLPADVVKEWMREMELWEADATKPNPFDVKEKHASLEAVRGRIAKETEGARAGDAADDVRGDLHASEMIEMGLRLESQQRDLGSDNAALKSHASDGQKTTLLERRNKLARKLASWIKIQSDFQPEVDRLREAEDRARTEAAKSQPTAGLATESVELWLPSKQARTPGITPKGTHARYEFDMREARAHESLEEVRRLLLVRTHQYKYKDKNVRGVGASTRSKTSIAVLDERIRREAEEYRAARRAVQSLAPGLGEMRWTFVLKELRPDDIRGMPRALFSDPERKKSKKRARKDGQVEEPREMSWIWRTGMTTGSAPAATSAEAAAKATNESLRVEWAKARARAHRWKEEVDLLEEEARRILVFLDWKAAWWRALHDRDEVVDREVKEGLQAYAERQACIQVTMKERFEADWKDVARWISMGRQGVSDTRAQAAAVMGVQSDESDEEEDEEGSDNESFQPVPSTARDAAIISSSLVEPSLLPDA</sequence>
<dbReference type="Proteomes" id="UP001362999">
    <property type="component" value="Unassembled WGS sequence"/>
</dbReference>
<protein>
    <submittedName>
        <fullName evidence="3">CxC2 domain-containing protein</fullName>
    </submittedName>
</protein>
<evidence type="ECO:0000256" key="1">
    <source>
        <dbReference type="SAM" id="MobiDB-lite"/>
    </source>
</evidence>
<dbReference type="Pfam" id="PF18803">
    <property type="entry name" value="CxC2"/>
    <property type="match status" value="1"/>
</dbReference>
<name>A0AAW0AV52_9AGAR</name>
<feature type="compositionally biased region" description="Polar residues" evidence="1">
    <location>
        <begin position="1"/>
        <end position="16"/>
    </location>
</feature>
<feature type="compositionally biased region" description="Acidic residues" evidence="1">
    <location>
        <begin position="1090"/>
        <end position="1102"/>
    </location>
</feature>
<dbReference type="PANTHER" id="PTHR33096:SF1">
    <property type="entry name" value="CXC1-LIKE CYSTEINE CLUSTER ASSOCIATED WITH KDZ TRANSPOSASES DOMAIN-CONTAINING PROTEIN"/>
    <property type="match status" value="1"/>
</dbReference>